<dbReference type="Gene3D" id="1.10.3210.10">
    <property type="entry name" value="Hypothetical protein af1432"/>
    <property type="match status" value="1"/>
</dbReference>
<dbReference type="GO" id="GO:0006203">
    <property type="term" value="P:dGTP catabolic process"/>
    <property type="evidence" value="ECO:0007669"/>
    <property type="project" value="TreeGrafter"/>
</dbReference>
<comment type="caution">
    <text evidence="1">The sequence shown here is derived from an EMBL/GenBank/DDBJ whole genome shotgun (WGS) entry which is preliminary data.</text>
</comment>
<proteinExistence type="predicted"/>
<keyword evidence="2" id="KW-1185">Reference proteome</keyword>
<gene>
    <name evidence="1" type="ORF">GBAR_LOCUS2708</name>
</gene>
<dbReference type="Gene3D" id="3.30.70.2760">
    <property type="match status" value="1"/>
</dbReference>
<evidence type="ECO:0000313" key="2">
    <source>
        <dbReference type="Proteomes" id="UP001174909"/>
    </source>
</evidence>
<dbReference type="GO" id="GO:0005634">
    <property type="term" value="C:nucleus"/>
    <property type="evidence" value="ECO:0007669"/>
    <property type="project" value="TreeGrafter"/>
</dbReference>
<dbReference type="AlphaFoldDB" id="A0AA35R288"/>
<organism evidence="1 2">
    <name type="scientific">Geodia barretti</name>
    <name type="common">Barrett's horny sponge</name>
    <dbReference type="NCBI Taxonomy" id="519541"/>
    <lineage>
        <taxon>Eukaryota</taxon>
        <taxon>Metazoa</taxon>
        <taxon>Porifera</taxon>
        <taxon>Demospongiae</taxon>
        <taxon>Heteroscleromorpha</taxon>
        <taxon>Tetractinellida</taxon>
        <taxon>Astrophorina</taxon>
        <taxon>Geodiidae</taxon>
        <taxon>Geodia</taxon>
    </lineage>
</organism>
<dbReference type="PANTHER" id="PTHR11373">
    <property type="entry name" value="DEOXYNUCLEOSIDE TRIPHOSPHATE TRIPHOSPHOHYDROLASE"/>
    <property type="match status" value="1"/>
</dbReference>
<dbReference type="PANTHER" id="PTHR11373:SF4">
    <property type="entry name" value="DEOXYNUCLEOSIDE TRIPHOSPHATE TRIPHOSPHOHYDROLASE SAMHD1"/>
    <property type="match status" value="1"/>
</dbReference>
<dbReference type="GO" id="GO:0008832">
    <property type="term" value="F:dGTPase activity"/>
    <property type="evidence" value="ECO:0007669"/>
    <property type="project" value="TreeGrafter"/>
</dbReference>
<dbReference type="Proteomes" id="UP001174909">
    <property type="component" value="Unassembled WGS sequence"/>
</dbReference>
<reference evidence="1" key="1">
    <citation type="submission" date="2023-03" db="EMBL/GenBank/DDBJ databases">
        <authorList>
            <person name="Steffen K."/>
            <person name="Cardenas P."/>
        </authorList>
    </citation>
    <scope>NUCLEOTIDE SEQUENCE</scope>
</reference>
<dbReference type="SUPFAM" id="SSF109604">
    <property type="entry name" value="HD-domain/PDEase-like"/>
    <property type="match status" value="1"/>
</dbReference>
<evidence type="ECO:0000313" key="1">
    <source>
        <dbReference type="EMBL" id="CAI7999422.1"/>
    </source>
</evidence>
<dbReference type="EMBL" id="CASHTH010000377">
    <property type="protein sequence ID" value="CAI7999422.1"/>
    <property type="molecule type" value="Genomic_DNA"/>
</dbReference>
<protein>
    <submittedName>
        <fullName evidence="1">Deoxynucleoside triphosphate triphosphohydrolase SAMHD1</fullName>
    </submittedName>
</protein>
<name>A0AA35R288_GEOBA</name>
<dbReference type="InterPro" id="IPR050135">
    <property type="entry name" value="dGTPase-like"/>
</dbReference>
<accession>A0AA35R288</accession>
<sequence>MKFVRVIKDDGVLQICVRDKEVYNVYEMFHARHMLHLRAYKHKTCSIVEEMIKEALIKAKDHFRVPGTAGVELFAAASAPEAYTLLTDQVFQQIMSFHDPDGKLKEAKAILKRVEKRQLYKFVDQTLKKTEDNVYFKHTVSAFTSHCMLIYSLTRVTFDYEMKEQNPMDYVKFFKKDNINVAVTIHREQLSKILPTTFRDVQIRVICRKDDDASIKAARRCFSAWFGDGDTTTEQHLDTAQT</sequence>